<feature type="non-terminal residue" evidence="2">
    <location>
        <position position="182"/>
    </location>
</feature>
<proteinExistence type="predicted"/>
<evidence type="ECO:0000259" key="1">
    <source>
        <dbReference type="PROSITE" id="PS50125"/>
    </source>
</evidence>
<dbReference type="EMBL" id="BLLF01000161">
    <property type="protein sequence ID" value="GFH08443.1"/>
    <property type="molecule type" value="Genomic_DNA"/>
</dbReference>
<feature type="domain" description="Guanylate cyclase" evidence="1">
    <location>
        <begin position="34"/>
        <end position="174"/>
    </location>
</feature>
<reference evidence="2 3" key="1">
    <citation type="submission" date="2020-02" db="EMBL/GenBank/DDBJ databases">
        <title>Draft genome sequence of Haematococcus lacustris strain NIES-144.</title>
        <authorList>
            <person name="Morimoto D."/>
            <person name="Nakagawa S."/>
            <person name="Yoshida T."/>
            <person name="Sawayama S."/>
        </authorList>
    </citation>
    <scope>NUCLEOTIDE SEQUENCE [LARGE SCALE GENOMIC DNA]</scope>
    <source>
        <strain evidence="2 3">NIES-144</strain>
    </source>
</reference>
<dbReference type="SUPFAM" id="SSF55073">
    <property type="entry name" value="Nucleotide cyclase"/>
    <property type="match status" value="1"/>
</dbReference>
<feature type="non-terminal residue" evidence="2">
    <location>
        <position position="1"/>
    </location>
</feature>
<dbReference type="InterPro" id="IPR050697">
    <property type="entry name" value="Adenylyl/Guanylyl_Cyclase_3/4"/>
</dbReference>
<sequence>SAPGYLNAPHTPLAPLSTRLLTCGLPRPTYPPMTLVFCAMEKFSEMRAVNMLAAQEVYDLYGNVIRRTLLAVGGYECQEFNSAYMIAFEHAADALEWALMVQETMMEAPWTPAMLSLPGCATSLSTEQPGLLLFHGPRVKVGLYQGTPVKVVPHSTTGRADYFGPLVNRAARFCHAAAQGGQ</sequence>
<dbReference type="PANTHER" id="PTHR43081:SF1">
    <property type="entry name" value="ADENYLATE CYCLASE, TERMINAL-DIFFERENTIATION SPECIFIC"/>
    <property type="match status" value="1"/>
</dbReference>
<protein>
    <submittedName>
        <fullName evidence="2">Guanylate cyclase domain-containing protein</fullName>
    </submittedName>
</protein>
<dbReference type="GO" id="GO:0009190">
    <property type="term" value="P:cyclic nucleotide biosynthetic process"/>
    <property type="evidence" value="ECO:0007669"/>
    <property type="project" value="InterPro"/>
</dbReference>
<dbReference type="InterPro" id="IPR001054">
    <property type="entry name" value="A/G_cyclase"/>
</dbReference>
<accession>A0A699YEH4</accession>
<dbReference type="AlphaFoldDB" id="A0A699YEH4"/>
<keyword evidence="3" id="KW-1185">Reference proteome</keyword>
<dbReference type="Proteomes" id="UP000485058">
    <property type="component" value="Unassembled WGS sequence"/>
</dbReference>
<dbReference type="PANTHER" id="PTHR43081">
    <property type="entry name" value="ADENYLATE CYCLASE, TERMINAL-DIFFERENTIATION SPECIFIC-RELATED"/>
    <property type="match status" value="1"/>
</dbReference>
<dbReference type="PROSITE" id="PS50125">
    <property type="entry name" value="GUANYLATE_CYCLASE_2"/>
    <property type="match status" value="1"/>
</dbReference>
<dbReference type="GO" id="GO:0035556">
    <property type="term" value="P:intracellular signal transduction"/>
    <property type="evidence" value="ECO:0007669"/>
    <property type="project" value="InterPro"/>
</dbReference>
<evidence type="ECO:0000313" key="2">
    <source>
        <dbReference type="EMBL" id="GFH08443.1"/>
    </source>
</evidence>
<evidence type="ECO:0000313" key="3">
    <source>
        <dbReference type="Proteomes" id="UP000485058"/>
    </source>
</evidence>
<organism evidence="2 3">
    <name type="scientific">Haematococcus lacustris</name>
    <name type="common">Green alga</name>
    <name type="synonym">Haematococcus pluvialis</name>
    <dbReference type="NCBI Taxonomy" id="44745"/>
    <lineage>
        <taxon>Eukaryota</taxon>
        <taxon>Viridiplantae</taxon>
        <taxon>Chlorophyta</taxon>
        <taxon>core chlorophytes</taxon>
        <taxon>Chlorophyceae</taxon>
        <taxon>CS clade</taxon>
        <taxon>Chlamydomonadales</taxon>
        <taxon>Haematococcaceae</taxon>
        <taxon>Haematococcus</taxon>
    </lineage>
</organism>
<comment type="caution">
    <text evidence="2">The sequence shown here is derived from an EMBL/GenBank/DDBJ whole genome shotgun (WGS) entry which is preliminary data.</text>
</comment>
<gene>
    <name evidence="2" type="ORF">HaLaN_03405</name>
</gene>
<name>A0A699YEH4_HAELA</name>
<dbReference type="Gene3D" id="3.30.70.1230">
    <property type="entry name" value="Nucleotide cyclase"/>
    <property type="match status" value="1"/>
</dbReference>
<dbReference type="InterPro" id="IPR029787">
    <property type="entry name" value="Nucleotide_cyclase"/>
</dbReference>